<accession>A0AAV8WR79</accession>
<dbReference type="Proteomes" id="UP001162156">
    <property type="component" value="Unassembled WGS sequence"/>
</dbReference>
<reference evidence="1" key="1">
    <citation type="journal article" date="2023" name="Insect Mol. Biol.">
        <title>Genome sequencing provides insights into the evolution of gene families encoding plant cell wall-degrading enzymes in longhorned beetles.</title>
        <authorList>
            <person name="Shin N.R."/>
            <person name="Okamura Y."/>
            <person name="Kirsch R."/>
            <person name="Pauchet Y."/>
        </authorList>
    </citation>
    <scope>NUCLEOTIDE SEQUENCE</scope>
    <source>
        <strain evidence="1">RBIC_L_NR</strain>
    </source>
</reference>
<organism evidence="1 2">
    <name type="scientific">Rhamnusium bicolor</name>
    <dbReference type="NCBI Taxonomy" id="1586634"/>
    <lineage>
        <taxon>Eukaryota</taxon>
        <taxon>Metazoa</taxon>
        <taxon>Ecdysozoa</taxon>
        <taxon>Arthropoda</taxon>
        <taxon>Hexapoda</taxon>
        <taxon>Insecta</taxon>
        <taxon>Pterygota</taxon>
        <taxon>Neoptera</taxon>
        <taxon>Endopterygota</taxon>
        <taxon>Coleoptera</taxon>
        <taxon>Polyphaga</taxon>
        <taxon>Cucujiformia</taxon>
        <taxon>Chrysomeloidea</taxon>
        <taxon>Cerambycidae</taxon>
        <taxon>Lepturinae</taxon>
        <taxon>Rhagiini</taxon>
        <taxon>Rhamnusium</taxon>
    </lineage>
</organism>
<dbReference type="EMBL" id="JANEYF010005422">
    <property type="protein sequence ID" value="KAJ8928241.1"/>
    <property type="molecule type" value="Genomic_DNA"/>
</dbReference>
<evidence type="ECO:0000313" key="1">
    <source>
        <dbReference type="EMBL" id="KAJ8928241.1"/>
    </source>
</evidence>
<evidence type="ECO:0000313" key="2">
    <source>
        <dbReference type="Proteomes" id="UP001162156"/>
    </source>
</evidence>
<protein>
    <submittedName>
        <fullName evidence="1">Uncharacterized protein</fullName>
    </submittedName>
</protein>
<dbReference type="AlphaFoldDB" id="A0AAV8WR79"/>
<name>A0AAV8WR79_9CUCU</name>
<comment type="caution">
    <text evidence="1">The sequence shown here is derived from an EMBL/GenBank/DDBJ whole genome shotgun (WGS) entry which is preliminary data.</text>
</comment>
<sequence length="62" mass="7380">MWYEAAQTITPQTWNNNSIGHIENEIFKWYERGRIFDRQEILPLIINTENDSDESSDYASDL</sequence>
<gene>
    <name evidence="1" type="ORF">NQ314_019191</name>
</gene>
<proteinExistence type="predicted"/>
<keyword evidence="2" id="KW-1185">Reference proteome</keyword>